<name>A0AAE1KN60_PETCI</name>
<dbReference type="GO" id="GO:0010628">
    <property type="term" value="P:positive regulation of gene expression"/>
    <property type="evidence" value="ECO:0007669"/>
    <property type="project" value="TreeGrafter"/>
</dbReference>
<protein>
    <recommendedName>
        <fullName evidence="3">Mediator of RNA polymerase II transcription subunit 23</fullName>
    </recommendedName>
    <alternativeName>
        <fullName evidence="7">Mediator complex subunit 23</fullName>
    </alternativeName>
</protein>
<keyword evidence="10" id="KW-1185">Reference proteome</keyword>
<keyword evidence="5" id="KW-0804">Transcription</keyword>
<dbReference type="EMBL" id="JAWQEG010001704">
    <property type="protein sequence ID" value="KAK3877237.1"/>
    <property type="molecule type" value="Genomic_DNA"/>
</dbReference>
<reference evidence="9" key="1">
    <citation type="submission" date="2023-10" db="EMBL/GenBank/DDBJ databases">
        <title>Genome assemblies of two species of porcelain crab, Petrolisthes cinctipes and Petrolisthes manimaculis (Anomura: Porcellanidae).</title>
        <authorList>
            <person name="Angst P."/>
        </authorList>
    </citation>
    <scope>NUCLEOTIDE SEQUENCE</scope>
    <source>
        <strain evidence="9">PB745_01</strain>
        <tissue evidence="9">Gill</tissue>
    </source>
</reference>
<dbReference type="GO" id="GO:0016592">
    <property type="term" value="C:mediator complex"/>
    <property type="evidence" value="ECO:0007669"/>
    <property type="project" value="TreeGrafter"/>
</dbReference>
<dbReference type="Proteomes" id="UP001286313">
    <property type="component" value="Unassembled WGS sequence"/>
</dbReference>
<dbReference type="PANTHER" id="PTHR12691">
    <property type="entry name" value="MEDIATOR OF RNA POLYMERASE II TRANSCRIPTION SUBUNIT 23"/>
    <property type="match status" value="1"/>
</dbReference>
<evidence type="ECO:0000256" key="1">
    <source>
        <dbReference type="ARBA" id="ARBA00004123"/>
    </source>
</evidence>
<evidence type="ECO:0000256" key="6">
    <source>
        <dbReference type="ARBA" id="ARBA00023242"/>
    </source>
</evidence>
<feature type="region of interest" description="Disordered" evidence="8">
    <location>
        <begin position="1408"/>
        <end position="1477"/>
    </location>
</feature>
<evidence type="ECO:0000256" key="7">
    <source>
        <dbReference type="ARBA" id="ARBA00031961"/>
    </source>
</evidence>
<comment type="subcellular location">
    <subcellularLocation>
        <location evidence="1">Nucleus</location>
    </subcellularLocation>
</comment>
<dbReference type="PANTHER" id="PTHR12691:SF10">
    <property type="entry name" value="MEDIATOR OF RNA POLYMERASE II TRANSCRIPTION SUBUNIT 23"/>
    <property type="match status" value="1"/>
</dbReference>
<evidence type="ECO:0000313" key="9">
    <source>
        <dbReference type="EMBL" id="KAK3877237.1"/>
    </source>
</evidence>
<evidence type="ECO:0000313" key="10">
    <source>
        <dbReference type="Proteomes" id="UP001286313"/>
    </source>
</evidence>
<dbReference type="Pfam" id="PF11573">
    <property type="entry name" value="Med23"/>
    <property type="match status" value="1"/>
</dbReference>
<dbReference type="GO" id="GO:0005667">
    <property type="term" value="C:transcription regulator complex"/>
    <property type="evidence" value="ECO:0007669"/>
    <property type="project" value="TreeGrafter"/>
</dbReference>
<accession>A0AAE1KN60</accession>
<evidence type="ECO:0000256" key="3">
    <source>
        <dbReference type="ARBA" id="ARBA00019696"/>
    </source>
</evidence>
<evidence type="ECO:0000256" key="5">
    <source>
        <dbReference type="ARBA" id="ARBA00023163"/>
    </source>
</evidence>
<keyword evidence="4" id="KW-0805">Transcription regulation</keyword>
<evidence type="ECO:0000256" key="8">
    <source>
        <dbReference type="SAM" id="MobiDB-lite"/>
    </source>
</evidence>
<gene>
    <name evidence="9" type="ORF">Pcinc_018037</name>
</gene>
<proteinExistence type="inferred from homology"/>
<evidence type="ECO:0000256" key="2">
    <source>
        <dbReference type="ARBA" id="ARBA00010222"/>
    </source>
</evidence>
<keyword evidence="6" id="KW-0539">Nucleus</keyword>
<feature type="compositionally biased region" description="Low complexity" evidence="8">
    <location>
        <begin position="1410"/>
        <end position="1468"/>
    </location>
</feature>
<organism evidence="9 10">
    <name type="scientific">Petrolisthes cinctipes</name>
    <name type="common">Flat porcelain crab</name>
    <dbReference type="NCBI Taxonomy" id="88211"/>
    <lineage>
        <taxon>Eukaryota</taxon>
        <taxon>Metazoa</taxon>
        <taxon>Ecdysozoa</taxon>
        <taxon>Arthropoda</taxon>
        <taxon>Crustacea</taxon>
        <taxon>Multicrustacea</taxon>
        <taxon>Malacostraca</taxon>
        <taxon>Eumalacostraca</taxon>
        <taxon>Eucarida</taxon>
        <taxon>Decapoda</taxon>
        <taxon>Pleocyemata</taxon>
        <taxon>Anomura</taxon>
        <taxon>Galatheoidea</taxon>
        <taxon>Porcellanidae</taxon>
        <taxon>Petrolisthes</taxon>
    </lineage>
</organism>
<dbReference type="GO" id="GO:0006357">
    <property type="term" value="P:regulation of transcription by RNA polymerase II"/>
    <property type="evidence" value="ECO:0007669"/>
    <property type="project" value="TreeGrafter"/>
</dbReference>
<feature type="region of interest" description="Disordered" evidence="8">
    <location>
        <begin position="66"/>
        <end position="85"/>
    </location>
</feature>
<dbReference type="InterPro" id="IPR021629">
    <property type="entry name" value="Mediator_Med23"/>
</dbReference>
<sequence length="1532" mass="170909">MEESVIVAENKVNEVLTDILKVDPLQEALVNLLVVPKSEKEAARLTTVCADLQRVISEACTEATNNANAGQDGQKGPEGNKTSGNEVAQRVQEAGVSTIVSILGRQNNPFRAKFVASALIHLSTTNTVSPKVVCMCLLAEENLVPDHEIFWVTAFGIIKKIITGVDYKGVREIMKICLDRARLLPTNLRRSQLQLADALCDVMSLIFDLNASLLPGYFIVNELLKLYPEYKHWPHWKLASLLTDFVDKFRRAAQMLSIVARPKLRPIVEHTGHNSPSINSWKLDPLTLKFQLKGALPYSPELLEPQPALLRYILKQPYSREMVCTVIEIQKKLKQRCVALEEQLVELMVAALDDCSLSTSSTSIIPPAGGASSSPASPAAVPDDSLCTCGHLSSLLIYFVIFQLISFPSLVLRLHDKLKAKGSIQGRDHLMWVLLQFLSGSIQKNQFSDFLPVLRLIELVYPEQEPLPVPDYTDPQSAMQMSAMCILMHILKKAQADNIKTPRSLPPIFKNHHEFLQSLCHNLQLPLITAGVPSDYRIALLLNAYSTNQEYFQRPIVALSESIQGNQKVTVPMPGINCMALGSTSPLSITLLEALTVHVKMSLLHNIGQHIQKQAQHKAPVALAPALIETYARLLVYTEIESIGIKTFINNLLPVVYKSHVWSILHALLEMFIHRIHHSPPQYRIQLLSTIHHMTAVPLNTMIQMTQLHLCMESVALRLITGLGNSEVMPSLSRCTLTDTKPTLISTDSEELNRVLVLTMARAIHVTGCDSSDDTSRWCVDFLKTVMTHTPHTWANHTLQCFPSVIADFYQQCAAPRENMNTLKKAVEEEYRKWKSMSNENDIIAHFSLQHNTSPLFLCLLFKMVLETDRVPPIAYKVLERVGPRQLAAHVRTLCDFLVLEFSNSAGGQHVTKYVETMNSIIWVYNIVPIDRLMLCLALRTQEGSEAHVCFFIIQLLLLKPAELRNRVQEFAKENSPDHWRQNNWYEKHMAFHQKYPEKFSPESILAEQGTLTAHYQTLPIYFSNVCLRFLPVLDIIIHRFLELHQVHKNLETILERLGMLYKFHDRPITYLYNTFHYYESKLRERPNLKRRLVVAVIMSQQEIRPTNWALTEAYRQYLTRPPEDIAWNPGLSYYTALVRRLVHTIQGKPVFPSIKWRFNEFANSGAHAIHVSCVELMALPSNPSIVANKLLDVLLKGYYDIPPGEVEEWVNAIGLILTWLPEPYWMVIHDRIIDLLQSPSLSCPGGGTLDPFTMLNLEQLRSSLSDMTAALTLALAHSFWHHSSFGQVCRIPQFMKERIRPILTTEEQLVVVFHLVGPFLQRFNAEPARKVFDVTIELYEALAKVDHSVGELKYLDPVCDMLYHIKYMFTGDFIKTDVEAIIRGLRPTLQRRLRFITHLNLDAIENSASSTGNCSNPSGSSSSISTSNTTTTNTTSSSTSSTSTASSNNTTTTTTTTATSSSTSSSTGGQGGGGGSTVLGSSGAGISSVALAGVGGSTGVAAVSASPNHSAIGAASSLASLLQDTSPVGTS</sequence>
<comment type="similarity">
    <text evidence="2">Belongs to the Mediator complex subunit 23 family.</text>
</comment>
<comment type="caution">
    <text evidence="9">The sequence shown here is derived from an EMBL/GenBank/DDBJ whole genome shotgun (WGS) entry which is preliminary data.</text>
</comment>
<evidence type="ECO:0000256" key="4">
    <source>
        <dbReference type="ARBA" id="ARBA00023015"/>
    </source>
</evidence>